<dbReference type="EMBL" id="JAVTTO010000001">
    <property type="protein sequence ID" value="MDT7831080.1"/>
    <property type="molecule type" value="Genomic_DNA"/>
</dbReference>
<sequence>MKFKIIIFFLTFSLVFSACSENELPLPQTVEIEVLNVNLNDGEIELQGTPLLVGQTGKWEILSNNQVVGIFSDESSSRTFLKGNIYEEYEIKWTVSNNNSESHHSIIKRMSEDYSLEELLEVNRDIEALLNFYTPHQLATAQSIHAPTTLDFIELGYDEERLKQEGLILEINGTGFYIMAFLHEPILLNADEIIQGINDNLSNMNTWRIPTMDELQYIYDNVNNLDLELDNQFLYPDNPVVELSQTARDINEWLSSTREGDCIVSSISGETTDLMKTLNLKTGNSDLVCLTYYFCDCVKFTYLIPVIQL</sequence>
<evidence type="ECO:0000313" key="3">
    <source>
        <dbReference type="Proteomes" id="UP001257277"/>
    </source>
</evidence>
<name>A0ABU3LBH4_9FLAO</name>
<keyword evidence="3" id="KW-1185">Reference proteome</keyword>
<dbReference type="Proteomes" id="UP001257277">
    <property type="component" value="Unassembled WGS sequence"/>
</dbReference>
<dbReference type="PROSITE" id="PS51257">
    <property type="entry name" value="PROKAR_LIPOPROTEIN"/>
    <property type="match status" value="1"/>
</dbReference>
<accession>A0ABU3LBH4</accession>
<gene>
    <name evidence="2" type="ORF">RQM59_01745</name>
</gene>
<organism evidence="2 3">
    <name type="scientific">Asprobacillus argus</name>
    <dbReference type="NCBI Taxonomy" id="3076534"/>
    <lineage>
        <taxon>Bacteria</taxon>
        <taxon>Pseudomonadati</taxon>
        <taxon>Bacteroidota</taxon>
        <taxon>Flavobacteriia</taxon>
        <taxon>Flavobacteriales</taxon>
        <taxon>Flavobacteriaceae</taxon>
        <taxon>Asprobacillus</taxon>
    </lineage>
</organism>
<reference evidence="2 3" key="1">
    <citation type="submission" date="2023-09" db="EMBL/GenBank/DDBJ databases">
        <title>Novel taxa isolated from Blanes Bay.</title>
        <authorList>
            <person name="Rey-Velasco X."/>
            <person name="Lucena T."/>
        </authorList>
    </citation>
    <scope>NUCLEOTIDE SEQUENCE [LARGE SCALE GENOMIC DNA]</scope>
    <source>
        <strain evidence="2 3">S356</strain>
    </source>
</reference>
<evidence type="ECO:0000313" key="2">
    <source>
        <dbReference type="EMBL" id="MDT7831080.1"/>
    </source>
</evidence>
<keyword evidence="1" id="KW-0732">Signal</keyword>
<proteinExistence type="predicted"/>
<protein>
    <submittedName>
        <fullName evidence="2">Uncharacterized protein</fullName>
    </submittedName>
</protein>
<dbReference type="RefSeq" id="WP_349240333.1">
    <property type="nucleotide sequence ID" value="NZ_JAVTTO010000001.1"/>
</dbReference>
<evidence type="ECO:0000256" key="1">
    <source>
        <dbReference type="SAM" id="SignalP"/>
    </source>
</evidence>
<feature type="signal peptide" evidence="1">
    <location>
        <begin position="1"/>
        <end position="20"/>
    </location>
</feature>
<feature type="chain" id="PRO_5046983417" evidence="1">
    <location>
        <begin position="21"/>
        <end position="309"/>
    </location>
</feature>
<comment type="caution">
    <text evidence="2">The sequence shown here is derived from an EMBL/GenBank/DDBJ whole genome shotgun (WGS) entry which is preliminary data.</text>
</comment>